<dbReference type="InterPro" id="IPR003663">
    <property type="entry name" value="Sugar/inositol_transpt"/>
</dbReference>
<feature type="transmembrane region" description="Helical" evidence="6">
    <location>
        <begin position="484"/>
        <end position="504"/>
    </location>
</feature>
<evidence type="ECO:0000256" key="2">
    <source>
        <dbReference type="ARBA" id="ARBA00010992"/>
    </source>
</evidence>
<dbReference type="Pfam" id="PF00083">
    <property type="entry name" value="Sugar_tr"/>
    <property type="match status" value="1"/>
</dbReference>
<feature type="transmembrane region" description="Helical" evidence="6">
    <location>
        <begin position="240"/>
        <end position="263"/>
    </location>
</feature>
<feature type="transmembrane region" description="Helical" evidence="6">
    <location>
        <begin position="352"/>
        <end position="376"/>
    </location>
</feature>
<name>A0A0D9UWG0_9ORYZ</name>
<dbReference type="GO" id="GO:0016020">
    <property type="term" value="C:membrane"/>
    <property type="evidence" value="ECO:0007669"/>
    <property type="project" value="UniProtKB-SubCell"/>
</dbReference>
<dbReference type="CDD" id="cd17315">
    <property type="entry name" value="MFS_GLUT_like"/>
    <property type="match status" value="1"/>
</dbReference>
<evidence type="ECO:0000256" key="4">
    <source>
        <dbReference type="ARBA" id="ARBA00022989"/>
    </source>
</evidence>
<reference evidence="8 9" key="1">
    <citation type="submission" date="2012-08" db="EMBL/GenBank/DDBJ databases">
        <title>Oryza genome evolution.</title>
        <authorList>
            <person name="Wing R.A."/>
        </authorList>
    </citation>
    <scope>NUCLEOTIDE SEQUENCE</scope>
</reference>
<dbReference type="InterPro" id="IPR036866">
    <property type="entry name" value="RibonucZ/Hydroxyglut_hydro"/>
</dbReference>
<dbReference type="PRINTS" id="PR00171">
    <property type="entry name" value="SUGRTRNSPORT"/>
</dbReference>
<dbReference type="eggNOG" id="KOG0254">
    <property type="taxonomic scope" value="Eukaryota"/>
</dbReference>
<dbReference type="SUPFAM" id="SSF56281">
    <property type="entry name" value="Metallo-hydrolase/oxidoreductase"/>
    <property type="match status" value="1"/>
</dbReference>
<dbReference type="Proteomes" id="UP000032180">
    <property type="component" value="Chromosome 1"/>
</dbReference>
<organism evidence="8 9">
    <name type="scientific">Leersia perrieri</name>
    <dbReference type="NCBI Taxonomy" id="77586"/>
    <lineage>
        <taxon>Eukaryota</taxon>
        <taxon>Viridiplantae</taxon>
        <taxon>Streptophyta</taxon>
        <taxon>Embryophyta</taxon>
        <taxon>Tracheophyta</taxon>
        <taxon>Spermatophyta</taxon>
        <taxon>Magnoliopsida</taxon>
        <taxon>Liliopsida</taxon>
        <taxon>Poales</taxon>
        <taxon>Poaceae</taxon>
        <taxon>BOP clade</taxon>
        <taxon>Oryzoideae</taxon>
        <taxon>Oryzeae</taxon>
        <taxon>Oryzinae</taxon>
        <taxon>Leersia</taxon>
    </lineage>
</organism>
<comment type="subcellular location">
    <subcellularLocation>
        <location evidence="1">Membrane</location>
        <topology evidence="1">Multi-pass membrane protein</topology>
    </subcellularLocation>
</comment>
<evidence type="ECO:0000259" key="7">
    <source>
        <dbReference type="PROSITE" id="PS50850"/>
    </source>
</evidence>
<dbReference type="PANTHER" id="PTHR48022:SF2">
    <property type="entry name" value="PLASTIDIC GLUCOSE TRANSPORTER 4"/>
    <property type="match status" value="1"/>
</dbReference>
<dbReference type="FunFam" id="1.20.1250.20:FF:000152">
    <property type="entry name" value="Plastidic glucose transporter 4"/>
    <property type="match status" value="1"/>
</dbReference>
<dbReference type="AlphaFoldDB" id="A0A0D9UWG0"/>
<dbReference type="InterPro" id="IPR041516">
    <property type="entry name" value="LACTB2_WH"/>
</dbReference>
<feature type="transmembrane region" description="Helical" evidence="6">
    <location>
        <begin position="417"/>
        <end position="438"/>
    </location>
</feature>
<dbReference type="Pfam" id="PF17778">
    <property type="entry name" value="WHD_BLACT"/>
    <property type="match status" value="1"/>
</dbReference>
<dbReference type="HOGENOM" id="CLU_290601_0_0_1"/>
<dbReference type="InterPro" id="IPR020846">
    <property type="entry name" value="MFS_dom"/>
</dbReference>
<evidence type="ECO:0000256" key="5">
    <source>
        <dbReference type="ARBA" id="ARBA00023136"/>
    </source>
</evidence>
<dbReference type="InterPro" id="IPR036388">
    <property type="entry name" value="WH-like_DNA-bd_sf"/>
</dbReference>
<evidence type="ECO:0000256" key="1">
    <source>
        <dbReference type="ARBA" id="ARBA00004141"/>
    </source>
</evidence>
<feature type="transmembrane region" description="Helical" evidence="6">
    <location>
        <begin position="1029"/>
        <end position="1047"/>
    </location>
</feature>
<dbReference type="InterPro" id="IPR050360">
    <property type="entry name" value="MFS_Sugar_Transporters"/>
</dbReference>
<evidence type="ECO:0000256" key="6">
    <source>
        <dbReference type="SAM" id="Phobius"/>
    </source>
</evidence>
<evidence type="ECO:0000313" key="9">
    <source>
        <dbReference type="Proteomes" id="UP000032180"/>
    </source>
</evidence>
<dbReference type="FunFam" id="1.10.10.10:FF:000534">
    <property type="entry name" value="Metallo-hydrolase/oxidoreductase superfamily protein"/>
    <property type="match status" value="1"/>
</dbReference>
<dbReference type="Gramene" id="LPERR01G02030.1">
    <property type="protein sequence ID" value="LPERR01G02030.1"/>
    <property type="gene ID" value="LPERR01G02030"/>
</dbReference>
<evidence type="ECO:0000313" key="8">
    <source>
        <dbReference type="EnsemblPlants" id="LPERR01G02030.1"/>
    </source>
</evidence>
<reference evidence="8" key="3">
    <citation type="submission" date="2015-04" db="UniProtKB">
        <authorList>
            <consortium name="EnsemblPlants"/>
        </authorList>
    </citation>
    <scope>IDENTIFICATION</scope>
</reference>
<dbReference type="SUPFAM" id="SSF103473">
    <property type="entry name" value="MFS general substrate transporter"/>
    <property type="match status" value="1"/>
</dbReference>
<dbReference type="InterPro" id="IPR036259">
    <property type="entry name" value="MFS_trans_sf"/>
</dbReference>
<dbReference type="NCBIfam" id="TIGR00879">
    <property type="entry name" value="SP"/>
    <property type="match status" value="1"/>
</dbReference>
<keyword evidence="4 6" id="KW-1133">Transmembrane helix</keyword>
<feature type="transmembrane region" description="Helical" evidence="6">
    <location>
        <begin position="111"/>
        <end position="129"/>
    </location>
</feature>
<dbReference type="GO" id="GO:0005351">
    <property type="term" value="F:carbohydrate:proton symporter activity"/>
    <property type="evidence" value="ECO:0007669"/>
    <property type="project" value="TreeGrafter"/>
</dbReference>
<dbReference type="EnsemblPlants" id="LPERR01G02030.1">
    <property type="protein sequence ID" value="LPERR01G02030.1"/>
    <property type="gene ID" value="LPERR01G02030"/>
</dbReference>
<dbReference type="Gene3D" id="1.20.1250.20">
    <property type="entry name" value="MFS general substrate transporter like domains"/>
    <property type="match status" value="1"/>
</dbReference>
<evidence type="ECO:0000256" key="3">
    <source>
        <dbReference type="ARBA" id="ARBA00022692"/>
    </source>
</evidence>
<sequence>MMRCAVKCGGQHHVVVTARGGDRRSPAIAFAKPPAAAAAVRMPDRVLCCGMRSRGADLAGGVEMAAGPQGGVAGLFRPRSSPRYARVRATASVDPEDIPLEKVQAKSSGSVLPYVGVACLGAILFGYHLGVVNGALEYLAKDLGIAENAVLQGWVVSTTLAGATAGSFTGGALADKFGRTRTFMLDAIPLAVGAFLSATAQDVRTMIIGRLLAGIGIGISSALVPLYISEVISPTEIRGALGSVNQLFICIGILAALVAGLPLAGNPAWWRTMFGISVVPSILLALGMAVSPESPRWLFQQGKLSQAETAIKKLYGREKVAEVMYDLKASGQGSSEPDASWLDLFSKRYWKVVSVGAALFLFQQLAGINAVVYYSTSVFRSAGIASDVAASALVGAANVFGTMIASSLMDRQGRKSLLITSFSGMAASMLLLSLSFTWKALAPYAGPLAVAGTVLYVLSFALGAGPVPALLLPEIFASRIRAKAVALSLGMHWVSNFFIGLYFLSVVNKFGISTVYLGFASVCALAVLYIAGNVVETKGRSLEEIERALSSANTVKTFSPEQSHHRIAGVEMGTPSYLLAAAITIPSTDEFLVVRQPPPPAEEDEEYRGYVDSELYDLPSAPLRPLAGELRSDVAVHGADSVAGRLDLSHLDVSAALDQICDQFGLPSGMCGEWRLLKYVEEAEFGPGAGINTVLIIGSLESKLEGLQESCKWMTKECALGLLSEAKPGGTRIGPYTYIGLLKPELPSPALPSQEYPPGITLVPMKSRTLQPFRTTNLVVVQATDASGGSACSDCFASGDALLIDPGCCSQVHEKRCNPDAVLLTHKNTMSRIGKGNWSIGYTAVAGGEIICIGDQQLQVVFAPGHTDGHMGVLHVNTNALIVGDHCVGQGSATLDNRAGGNMKEYFQTTYKFLDMSPHVLIPMHGRMNLWPKHMLCGYLRHRRAREASILQSIENGARTLFDIVSMTYADVDRKLWIPASFNVRLHVDHLNSQNKLPKSFSSEKFEGSCGINFMLRWALVYLQARSSPAILAATTLAGGLAVAYALKRKSGD</sequence>
<dbReference type="PROSITE" id="PS50850">
    <property type="entry name" value="MFS"/>
    <property type="match status" value="1"/>
</dbReference>
<feature type="transmembrane region" description="Helical" evidence="6">
    <location>
        <begin position="207"/>
        <end position="228"/>
    </location>
</feature>
<reference evidence="9" key="2">
    <citation type="submission" date="2013-12" db="EMBL/GenBank/DDBJ databases">
        <authorList>
            <person name="Yu Y."/>
            <person name="Lee S."/>
            <person name="de Baynast K."/>
            <person name="Wissotski M."/>
            <person name="Liu L."/>
            <person name="Talag J."/>
            <person name="Goicoechea J."/>
            <person name="Angelova A."/>
            <person name="Jetty R."/>
            <person name="Kudrna D."/>
            <person name="Golser W."/>
            <person name="Rivera L."/>
            <person name="Zhang J."/>
            <person name="Wing R."/>
        </authorList>
    </citation>
    <scope>NUCLEOTIDE SEQUENCE</scope>
</reference>
<keyword evidence="5 6" id="KW-0472">Membrane</keyword>
<feature type="transmembrane region" description="Helical" evidence="6">
    <location>
        <begin position="510"/>
        <end position="531"/>
    </location>
</feature>
<feature type="transmembrane region" description="Helical" evidence="6">
    <location>
        <begin position="388"/>
        <end position="405"/>
    </location>
</feature>
<keyword evidence="9" id="KW-1185">Reference proteome</keyword>
<feature type="transmembrane region" description="Helical" evidence="6">
    <location>
        <begin position="149"/>
        <end position="171"/>
    </location>
</feature>
<dbReference type="PANTHER" id="PTHR48022">
    <property type="entry name" value="PLASTIDIC GLUCOSE TRANSPORTER 4"/>
    <property type="match status" value="1"/>
</dbReference>
<dbReference type="Gene3D" id="1.10.10.10">
    <property type="entry name" value="Winged helix-like DNA-binding domain superfamily/Winged helix DNA-binding domain"/>
    <property type="match status" value="1"/>
</dbReference>
<dbReference type="eggNOG" id="KOG0813">
    <property type="taxonomic scope" value="Eukaryota"/>
</dbReference>
<feature type="transmembrane region" description="Helical" evidence="6">
    <location>
        <begin position="444"/>
        <end position="472"/>
    </location>
</feature>
<accession>A0A0D9UWG0</accession>
<feature type="domain" description="Major facilitator superfamily (MFS) profile" evidence="7">
    <location>
        <begin position="114"/>
        <end position="538"/>
    </location>
</feature>
<proteinExistence type="inferred from homology"/>
<dbReference type="STRING" id="77586.A0A0D9UWG0"/>
<protein>
    <recommendedName>
        <fullName evidence="7">Major facilitator superfamily (MFS) profile domain-containing protein</fullName>
    </recommendedName>
</protein>
<comment type="similarity">
    <text evidence="2">Belongs to the major facilitator superfamily. Sugar transporter (TC 2.A.1.1) family.</text>
</comment>
<keyword evidence="3 6" id="KW-0812">Transmembrane</keyword>
<dbReference type="InterPro" id="IPR005828">
    <property type="entry name" value="MFS_sugar_transport-like"/>
</dbReference>
<dbReference type="Gene3D" id="3.60.15.10">
    <property type="entry name" value="Ribonuclease Z/Hydroxyacylglutathione hydrolase-like"/>
    <property type="match status" value="1"/>
</dbReference>
<feature type="transmembrane region" description="Helical" evidence="6">
    <location>
        <begin position="269"/>
        <end position="290"/>
    </location>
</feature>